<feature type="binding site" evidence="8">
    <location>
        <begin position="97"/>
        <end position="99"/>
    </location>
    <ligand>
        <name>phosphate</name>
        <dbReference type="ChEBI" id="CHEBI:43474"/>
    </ligand>
</feature>
<keyword evidence="5 7" id="KW-0808">Transferase</keyword>
<evidence type="ECO:0000256" key="2">
    <source>
        <dbReference type="ARBA" id="ARBA00005058"/>
    </source>
</evidence>
<dbReference type="EC" id="2.4.2.1" evidence="7"/>
<dbReference type="PANTHER" id="PTHR11904:SF9">
    <property type="entry name" value="PURINE NUCLEOSIDE PHOSPHORYLASE-RELATED"/>
    <property type="match status" value="1"/>
</dbReference>
<dbReference type="InterPro" id="IPR035994">
    <property type="entry name" value="Nucleoside_phosphorylase_sf"/>
</dbReference>
<evidence type="ECO:0000256" key="6">
    <source>
        <dbReference type="ARBA" id="ARBA00058131"/>
    </source>
</evidence>
<feature type="binding site" evidence="8">
    <location>
        <position position="256"/>
    </location>
    <ligand>
        <name>a purine D-ribonucleoside</name>
        <dbReference type="ChEBI" id="CHEBI:142355"/>
    </ligand>
</feature>
<dbReference type="FunFam" id="3.40.50.1580:FF:000004">
    <property type="entry name" value="Purine nucleoside phosphorylase"/>
    <property type="match status" value="1"/>
</dbReference>
<feature type="binding site" evidence="8">
    <location>
        <position position="75"/>
    </location>
    <ligand>
        <name>phosphate</name>
        <dbReference type="ChEBI" id="CHEBI:43474"/>
    </ligand>
</feature>
<organism evidence="10 11">
    <name type="scientific">Pichia inconspicua</name>
    <dbReference type="NCBI Taxonomy" id="52247"/>
    <lineage>
        <taxon>Eukaryota</taxon>
        <taxon>Fungi</taxon>
        <taxon>Dikarya</taxon>
        <taxon>Ascomycota</taxon>
        <taxon>Saccharomycotina</taxon>
        <taxon>Pichiomycetes</taxon>
        <taxon>Pichiales</taxon>
        <taxon>Pichiaceae</taxon>
        <taxon>Pichia</taxon>
    </lineage>
</organism>
<dbReference type="PIRSF" id="PIRSF000477">
    <property type="entry name" value="PurNPase"/>
    <property type="match status" value="1"/>
</dbReference>
<dbReference type="AlphaFoldDB" id="A0A4T0X1M7"/>
<dbReference type="UniPathway" id="UPA00606"/>
<comment type="function">
    <text evidence="6">The purine nucleoside phosphorylases catalyze the phosphorolytic breakdown of the N-glycosidic bond in the beta-(deoxy)ribonucleoside molecules, with the formation of the corresponding free purine bases and pentose-1-phosphate. Cleaves guanosine and inosine.</text>
</comment>
<evidence type="ECO:0000256" key="3">
    <source>
        <dbReference type="ARBA" id="ARBA00006751"/>
    </source>
</evidence>
<name>A0A4T0X1M7_9ASCO</name>
<feature type="binding site" evidence="8">
    <location>
        <position position="129"/>
    </location>
    <ligand>
        <name>phosphate</name>
        <dbReference type="ChEBI" id="CHEBI:43474"/>
    </ligand>
</feature>
<dbReference type="CDD" id="cd09009">
    <property type="entry name" value="PNP-EcPNPII_like"/>
    <property type="match status" value="1"/>
</dbReference>
<dbReference type="EMBL" id="SELW01000370">
    <property type="protein sequence ID" value="TID28809.1"/>
    <property type="molecule type" value="Genomic_DNA"/>
</dbReference>
<evidence type="ECO:0000313" key="10">
    <source>
        <dbReference type="EMBL" id="TID28809.1"/>
    </source>
</evidence>
<sequence>MSLSTPDDQLKQFKVTQHYLLKALAEYPTLQSPRFLIICGSGLGGLSQLLREDKPKVSLDYECIPGFEVSHVPGHAGELVFGHLGSNSAPVMCLVGRFHYYEGHSFFTNTLPIRIAKLLGVEFLIVTNAAGGVNSDFKPGDLMVINDHINFPGLAGQHPLRGLNLDSFGPRFLPLSDAYDFELRLKLFNEAKRLGVTRPIHEGTYFYASGPTFESRAECRMMKMIGADAVGMSTVPEVIVARHCGMKVLGLSLITNSVLSEKPASAKLASQNCLVDQHLVDESKGMACHDEVLQNANAAADDVKLLIERFVSTF</sequence>
<evidence type="ECO:0000256" key="5">
    <source>
        <dbReference type="ARBA" id="ARBA00022679"/>
    </source>
</evidence>
<proteinExistence type="inferred from homology"/>
<feature type="binding site" evidence="8">
    <location>
        <position position="214"/>
    </location>
    <ligand>
        <name>a purine D-ribonucleoside</name>
        <dbReference type="ChEBI" id="CHEBI:142355"/>
    </ligand>
</feature>
<comment type="caution">
    <text evidence="10">The sequence shown here is derived from an EMBL/GenBank/DDBJ whole genome shotgun (WGS) entry which is preliminary data.</text>
</comment>
<dbReference type="Proteomes" id="UP000307173">
    <property type="component" value="Unassembled WGS sequence"/>
</dbReference>
<evidence type="ECO:0000259" key="9">
    <source>
        <dbReference type="Pfam" id="PF01048"/>
    </source>
</evidence>
<protein>
    <recommendedName>
        <fullName evidence="7">Purine nucleoside phosphorylase</fullName>
        <ecNumber evidence="7">2.4.2.1</ecNumber>
    </recommendedName>
    <alternativeName>
        <fullName evidence="7">Inosine-guanosine phosphorylase</fullName>
    </alternativeName>
</protein>
<evidence type="ECO:0000313" key="11">
    <source>
        <dbReference type="Proteomes" id="UP000307173"/>
    </source>
</evidence>
<reference evidence="10 11" key="1">
    <citation type="journal article" date="2019" name="Front. Genet.">
        <title>Whole-Genome Sequencing of the Opportunistic Yeast Pathogen Candida inconspicua Uncovers Its Hybrid Origin.</title>
        <authorList>
            <person name="Mixao V."/>
            <person name="Hansen A.P."/>
            <person name="Saus E."/>
            <person name="Boekhout T."/>
            <person name="Lass-Florl C."/>
            <person name="Gabaldon T."/>
        </authorList>
    </citation>
    <scope>NUCLEOTIDE SEQUENCE [LARGE SCALE GENOMIC DNA]</scope>
    <source>
        <strain evidence="10 11">CBS 180</strain>
    </source>
</reference>
<dbReference type="STRING" id="52247.A0A4T0X1M7"/>
<dbReference type="PANTHER" id="PTHR11904">
    <property type="entry name" value="METHYLTHIOADENOSINE/PURINE NUCLEOSIDE PHOSPHORYLASE"/>
    <property type="match status" value="1"/>
</dbReference>
<comment type="catalytic activity">
    <reaction evidence="1">
        <text>a purine D-ribonucleoside + phosphate = a purine nucleobase + alpha-D-ribose 1-phosphate</text>
        <dbReference type="Rhea" id="RHEA:19805"/>
        <dbReference type="ChEBI" id="CHEBI:26386"/>
        <dbReference type="ChEBI" id="CHEBI:43474"/>
        <dbReference type="ChEBI" id="CHEBI:57720"/>
        <dbReference type="ChEBI" id="CHEBI:142355"/>
        <dbReference type="EC" id="2.4.2.1"/>
    </reaction>
</comment>
<feature type="domain" description="Nucleoside phosphorylase" evidence="9">
    <location>
        <begin position="35"/>
        <end position="311"/>
    </location>
</feature>
<dbReference type="Gene3D" id="3.40.50.1580">
    <property type="entry name" value="Nucleoside phosphorylase domain"/>
    <property type="match status" value="1"/>
</dbReference>
<evidence type="ECO:0000256" key="7">
    <source>
        <dbReference type="PIRNR" id="PIRNR000477"/>
    </source>
</evidence>
<dbReference type="InterPro" id="IPR011268">
    <property type="entry name" value="Purine_phosphorylase"/>
</dbReference>
<keyword evidence="11" id="KW-1185">Reference proteome</keyword>
<evidence type="ECO:0000256" key="4">
    <source>
        <dbReference type="ARBA" id="ARBA00022676"/>
    </source>
</evidence>
<dbReference type="OrthoDB" id="10261782at2759"/>
<accession>A0A4T0X1M7</accession>
<dbReference type="GO" id="GO:0005737">
    <property type="term" value="C:cytoplasm"/>
    <property type="evidence" value="ECO:0007669"/>
    <property type="project" value="TreeGrafter"/>
</dbReference>
<evidence type="ECO:0000256" key="8">
    <source>
        <dbReference type="PIRSR" id="PIRSR000477-2"/>
    </source>
</evidence>
<dbReference type="InterPro" id="IPR000845">
    <property type="entry name" value="Nucleoside_phosphorylase_d"/>
</dbReference>
<evidence type="ECO:0000256" key="1">
    <source>
        <dbReference type="ARBA" id="ARBA00000755"/>
    </source>
</evidence>
<keyword evidence="4 7" id="KW-0328">Glycosyltransferase</keyword>
<dbReference type="NCBIfam" id="NF006054">
    <property type="entry name" value="PRK08202.1"/>
    <property type="match status" value="1"/>
</dbReference>
<dbReference type="SUPFAM" id="SSF53167">
    <property type="entry name" value="Purine and uridine phosphorylases"/>
    <property type="match status" value="1"/>
</dbReference>
<dbReference type="GO" id="GO:0004731">
    <property type="term" value="F:purine-nucleoside phosphorylase activity"/>
    <property type="evidence" value="ECO:0007669"/>
    <property type="project" value="UniProtKB-EC"/>
</dbReference>
<dbReference type="NCBIfam" id="TIGR01697">
    <property type="entry name" value="PNPH-PUNA-XAPA"/>
    <property type="match status" value="1"/>
</dbReference>
<feature type="binding site" evidence="8">
    <location>
        <position position="233"/>
    </location>
    <ligand>
        <name>phosphate</name>
        <dbReference type="ChEBI" id="CHEBI:43474"/>
    </ligand>
</feature>
<comment type="pathway">
    <text evidence="2 7">Purine metabolism; purine nucleoside salvage.</text>
</comment>
<dbReference type="GO" id="GO:0009116">
    <property type="term" value="P:nucleoside metabolic process"/>
    <property type="evidence" value="ECO:0007669"/>
    <property type="project" value="InterPro"/>
</dbReference>
<gene>
    <name evidence="10" type="ORF">CANINC_002328</name>
</gene>
<comment type="similarity">
    <text evidence="3 7">Belongs to the PNP/MTAP phosphorylase family.</text>
</comment>
<feature type="binding site" evidence="8">
    <location>
        <position position="41"/>
    </location>
    <ligand>
        <name>phosphate</name>
        <dbReference type="ChEBI" id="CHEBI:43474"/>
    </ligand>
</feature>
<dbReference type="Pfam" id="PF01048">
    <property type="entry name" value="PNP_UDP_1"/>
    <property type="match status" value="1"/>
</dbReference>